<keyword evidence="9" id="KW-0418">Kinase</keyword>
<evidence type="ECO:0000256" key="6">
    <source>
        <dbReference type="ARBA" id="ARBA00022679"/>
    </source>
</evidence>
<evidence type="ECO:0000256" key="1">
    <source>
        <dbReference type="ARBA" id="ARBA00000085"/>
    </source>
</evidence>
<dbReference type="InterPro" id="IPR003660">
    <property type="entry name" value="HAMP_dom"/>
</dbReference>
<evidence type="ECO:0000259" key="15">
    <source>
        <dbReference type="PROSITE" id="PS50109"/>
    </source>
</evidence>
<dbReference type="SMART" id="SM00304">
    <property type="entry name" value="HAMP"/>
    <property type="match status" value="1"/>
</dbReference>
<evidence type="ECO:0000313" key="17">
    <source>
        <dbReference type="EMBL" id="AST90928.1"/>
    </source>
</evidence>
<evidence type="ECO:0000259" key="16">
    <source>
        <dbReference type="PROSITE" id="PS50885"/>
    </source>
</evidence>
<dbReference type="Gene3D" id="6.10.340.10">
    <property type="match status" value="1"/>
</dbReference>
<dbReference type="EMBL" id="CP018866">
    <property type="protein sequence ID" value="AST90928.1"/>
    <property type="molecule type" value="Genomic_DNA"/>
</dbReference>
<evidence type="ECO:0000256" key="5">
    <source>
        <dbReference type="ARBA" id="ARBA00022553"/>
    </source>
</evidence>
<dbReference type="SUPFAM" id="SSF158472">
    <property type="entry name" value="HAMP domain-like"/>
    <property type="match status" value="1"/>
</dbReference>
<organism evidence="17 18">
    <name type="scientific">Sutcliffiella cohnii</name>
    <dbReference type="NCBI Taxonomy" id="33932"/>
    <lineage>
        <taxon>Bacteria</taxon>
        <taxon>Bacillati</taxon>
        <taxon>Bacillota</taxon>
        <taxon>Bacilli</taxon>
        <taxon>Bacillales</taxon>
        <taxon>Bacillaceae</taxon>
        <taxon>Sutcliffiella</taxon>
    </lineage>
</organism>
<dbReference type="InterPro" id="IPR004358">
    <property type="entry name" value="Sig_transdc_His_kin-like_C"/>
</dbReference>
<evidence type="ECO:0000256" key="4">
    <source>
        <dbReference type="ARBA" id="ARBA00022475"/>
    </source>
</evidence>
<keyword evidence="4" id="KW-1003">Cell membrane</keyword>
<evidence type="ECO:0000256" key="9">
    <source>
        <dbReference type="ARBA" id="ARBA00022777"/>
    </source>
</evidence>
<dbReference type="SMART" id="SM00387">
    <property type="entry name" value="HATPase_c"/>
    <property type="match status" value="1"/>
</dbReference>
<dbReference type="AlphaFoldDB" id="A0A223KNK2"/>
<name>A0A223KNK2_9BACI</name>
<evidence type="ECO:0000256" key="7">
    <source>
        <dbReference type="ARBA" id="ARBA00022692"/>
    </source>
</evidence>
<reference evidence="17 18" key="1">
    <citation type="submission" date="2016-12" db="EMBL/GenBank/DDBJ databases">
        <title>The whole genome sequencing and assembly of Bacillus cohnii DSM 6307T strain.</title>
        <authorList>
            <person name="Lee Y.-J."/>
            <person name="Yi H."/>
            <person name="Bahn Y.-S."/>
            <person name="Kim J.F."/>
            <person name="Lee D.-W."/>
        </authorList>
    </citation>
    <scope>NUCLEOTIDE SEQUENCE [LARGE SCALE GENOMIC DNA]</scope>
    <source>
        <strain evidence="17 18">DSM 6307</strain>
    </source>
</reference>
<dbReference type="Pfam" id="PF02518">
    <property type="entry name" value="HATPase_c"/>
    <property type="match status" value="1"/>
</dbReference>
<comment type="subcellular location">
    <subcellularLocation>
        <location evidence="2">Cell membrane</location>
        <topology evidence="2">Multi-pass membrane protein</topology>
    </subcellularLocation>
</comment>
<dbReference type="Pfam" id="PF00512">
    <property type="entry name" value="HisKA"/>
    <property type="match status" value="1"/>
</dbReference>
<keyword evidence="10" id="KW-0067">ATP-binding</keyword>
<dbReference type="PROSITE" id="PS50885">
    <property type="entry name" value="HAMP"/>
    <property type="match status" value="1"/>
</dbReference>
<dbReference type="InterPro" id="IPR036890">
    <property type="entry name" value="HATPase_C_sf"/>
</dbReference>
<evidence type="ECO:0000313" key="18">
    <source>
        <dbReference type="Proteomes" id="UP000215224"/>
    </source>
</evidence>
<dbReference type="GO" id="GO:0005524">
    <property type="term" value="F:ATP binding"/>
    <property type="evidence" value="ECO:0007669"/>
    <property type="project" value="UniProtKB-KW"/>
</dbReference>
<keyword evidence="7 14" id="KW-0812">Transmembrane</keyword>
<feature type="domain" description="Histidine kinase" evidence="15">
    <location>
        <begin position="251"/>
        <end position="466"/>
    </location>
</feature>
<keyword evidence="12" id="KW-0902">Two-component regulatory system</keyword>
<dbReference type="FunFam" id="3.30.565.10:FF:000006">
    <property type="entry name" value="Sensor histidine kinase WalK"/>
    <property type="match status" value="1"/>
</dbReference>
<dbReference type="PANTHER" id="PTHR45528">
    <property type="entry name" value="SENSOR HISTIDINE KINASE CPXA"/>
    <property type="match status" value="1"/>
</dbReference>
<feature type="transmembrane region" description="Helical" evidence="14">
    <location>
        <begin position="12"/>
        <end position="34"/>
    </location>
</feature>
<dbReference type="InterPro" id="IPR003594">
    <property type="entry name" value="HATPase_dom"/>
</dbReference>
<comment type="catalytic activity">
    <reaction evidence="1">
        <text>ATP + protein L-histidine = ADP + protein N-phospho-L-histidine.</text>
        <dbReference type="EC" id="2.7.13.3"/>
    </reaction>
</comment>
<evidence type="ECO:0000256" key="12">
    <source>
        <dbReference type="ARBA" id="ARBA00023012"/>
    </source>
</evidence>
<evidence type="ECO:0000256" key="8">
    <source>
        <dbReference type="ARBA" id="ARBA00022741"/>
    </source>
</evidence>
<evidence type="ECO:0000256" key="2">
    <source>
        <dbReference type="ARBA" id="ARBA00004651"/>
    </source>
</evidence>
<keyword evidence="6" id="KW-0808">Transferase</keyword>
<dbReference type="InterPro" id="IPR036097">
    <property type="entry name" value="HisK_dim/P_sf"/>
</dbReference>
<dbReference type="SUPFAM" id="SSF47384">
    <property type="entry name" value="Homodimeric domain of signal transducing histidine kinase"/>
    <property type="match status" value="1"/>
</dbReference>
<sequence>MRKKNTIFSKLFISYSFIIVTSLLLFIGVFFYLFHLNLYKKYEDTFQHHYEQLAPQLQSHEKFALIKDETAESLSYAFNQPDYHIYIVDEERRQIYGPDPEGTSNQVEVSEEMIQQVLAGETVSEGGFYNGELRYIVASTINSNVQGIQTPIMVMIFHDLTHEYQQVIFMIILTFVISIVFAGIILWFISKKITAPLREMNSISAHYAKGDFSKSVQYESDDEIGQLAKSFTYMAKELNHLETRRKQYISNVSHELRSPLTSIKGFLIALLDGTIPDHRRAYYYGLMKDETERMIKLVNNTLDMTQLEEGNSNILLTDYNLTEQINRIIHKLEPHFTKKDLDIRFHSDYEYYVNADEGRMEQVIVNLLQNAVQFSEHNAPIDIRLSKEGQAVKISVQDYGEGIEESKLDLIWRRFYKVDEARTNKSGAGLGLAIVKSILDLHETDIKVCSKLGEGTTFSFVLPLSKQYIISRAIE</sequence>
<dbReference type="Gene3D" id="1.10.287.130">
    <property type="match status" value="1"/>
</dbReference>
<dbReference type="GO" id="GO:0000155">
    <property type="term" value="F:phosphorelay sensor kinase activity"/>
    <property type="evidence" value="ECO:0007669"/>
    <property type="project" value="InterPro"/>
</dbReference>
<protein>
    <recommendedName>
        <fullName evidence="3">histidine kinase</fullName>
        <ecNumber evidence="3">2.7.13.3</ecNumber>
    </recommendedName>
</protein>
<dbReference type="CDD" id="cd00082">
    <property type="entry name" value="HisKA"/>
    <property type="match status" value="1"/>
</dbReference>
<dbReference type="PRINTS" id="PR00344">
    <property type="entry name" value="BCTRLSENSOR"/>
</dbReference>
<accession>A0A223KNK2</accession>
<keyword evidence="5" id="KW-0597">Phosphoprotein</keyword>
<feature type="transmembrane region" description="Helical" evidence="14">
    <location>
        <begin position="167"/>
        <end position="189"/>
    </location>
</feature>
<dbReference type="PROSITE" id="PS50109">
    <property type="entry name" value="HIS_KIN"/>
    <property type="match status" value="1"/>
</dbReference>
<dbReference type="PANTHER" id="PTHR45528:SF1">
    <property type="entry name" value="SENSOR HISTIDINE KINASE CPXA"/>
    <property type="match status" value="1"/>
</dbReference>
<evidence type="ECO:0000256" key="14">
    <source>
        <dbReference type="SAM" id="Phobius"/>
    </source>
</evidence>
<dbReference type="InterPro" id="IPR003661">
    <property type="entry name" value="HisK_dim/P_dom"/>
</dbReference>
<dbReference type="RefSeq" id="WP_066410654.1">
    <property type="nucleotide sequence ID" value="NZ_CP018866.1"/>
</dbReference>
<dbReference type="Proteomes" id="UP000215224">
    <property type="component" value="Chromosome"/>
</dbReference>
<dbReference type="FunFam" id="1.10.287.130:FF:000001">
    <property type="entry name" value="Two-component sensor histidine kinase"/>
    <property type="match status" value="1"/>
</dbReference>
<keyword evidence="18" id="KW-1185">Reference proteome</keyword>
<keyword evidence="11 14" id="KW-1133">Transmembrane helix</keyword>
<dbReference type="Pfam" id="PF00672">
    <property type="entry name" value="HAMP"/>
    <property type="match status" value="1"/>
</dbReference>
<keyword evidence="13 14" id="KW-0472">Membrane</keyword>
<dbReference type="SUPFAM" id="SSF55874">
    <property type="entry name" value="ATPase domain of HSP90 chaperone/DNA topoisomerase II/histidine kinase"/>
    <property type="match status" value="1"/>
</dbReference>
<evidence type="ECO:0000256" key="13">
    <source>
        <dbReference type="ARBA" id="ARBA00023136"/>
    </source>
</evidence>
<gene>
    <name evidence="17" type="ORF">BC6307_06350</name>
</gene>
<dbReference type="KEGG" id="bcoh:BC6307_06350"/>
<keyword evidence="8" id="KW-0547">Nucleotide-binding</keyword>
<dbReference type="Gene3D" id="3.30.565.10">
    <property type="entry name" value="Histidine kinase-like ATPase, C-terminal domain"/>
    <property type="match status" value="1"/>
</dbReference>
<dbReference type="SMART" id="SM00388">
    <property type="entry name" value="HisKA"/>
    <property type="match status" value="1"/>
</dbReference>
<dbReference type="STRING" id="1314751.GCA_001591425_00014"/>
<dbReference type="CDD" id="cd06225">
    <property type="entry name" value="HAMP"/>
    <property type="match status" value="1"/>
</dbReference>
<dbReference type="InterPro" id="IPR005467">
    <property type="entry name" value="His_kinase_dom"/>
</dbReference>
<dbReference type="EC" id="2.7.13.3" evidence="3"/>
<dbReference type="GO" id="GO:0005886">
    <property type="term" value="C:plasma membrane"/>
    <property type="evidence" value="ECO:0007669"/>
    <property type="project" value="UniProtKB-SubCell"/>
</dbReference>
<evidence type="ECO:0000256" key="3">
    <source>
        <dbReference type="ARBA" id="ARBA00012438"/>
    </source>
</evidence>
<dbReference type="InterPro" id="IPR050398">
    <property type="entry name" value="HssS/ArlS-like"/>
</dbReference>
<evidence type="ECO:0000256" key="11">
    <source>
        <dbReference type="ARBA" id="ARBA00022989"/>
    </source>
</evidence>
<proteinExistence type="predicted"/>
<feature type="domain" description="HAMP" evidence="16">
    <location>
        <begin position="191"/>
        <end position="243"/>
    </location>
</feature>
<evidence type="ECO:0000256" key="10">
    <source>
        <dbReference type="ARBA" id="ARBA00022840"/>
    </source>
</evidence>